<proteinExistence type="predicted"/>
<dbReference type="AlphaFoldDB" id="A0A6N8JJL0"/>
<evidence type="ECO:0000259" key="1">
    <source>
        <dbReference type="PROSITE" id="PS51819"/>
    </source>
</evidence>
<dbReference type="InterPro" id="IPR029068">
    <property type="entry name" value="Glyas_Bleomycin-R_OHBP_Dase"/>
</dbReference>
<protein>
    <submittedName>
        <fullName evidence="2">VOC family protein</fullName>
    </submittedName>
</protein>
<dbReference type="InterPro" id="IPR053863">
    <property type="entry name" value="Glyoxy/Ble-like_N"/>
</dbReference>
<name>A0A6N8JJL0_9BACT</name>
<comment type="caution">
    <text evidence="2">The sequence shown here is derived from an EMBL/GenBank/DDBJ whole genome shotgun (WGS) entry which is preliminary data.</text>
</comment>
<gene>
    <name evidence="2" type="ORF">GO495_28485</name>
</gene>
<dbReference type="Proteomes" id="UP000468388">
    <property type="component" value="Unassembled WGS sequence"/>
</dbReference>
<dbReference type="Gene3D" id="3.10.180.10">
    <property type="entry name" value="2,3-Dihydroxybiphenyl 1,2-Dioxygenase, domain 1"/>
    <property type="match status" value="1"/>
</dbReference>
<evidence type="ECO:0000313" key="2">
    <source>
        <dbReference type="EMBL" id="MVT44566.1"/>
    </source>
</evidence>
<dbReference type="PANTHER" id="PTHR33993">
    <property type="entry name" value="GLYOXALASE-RELATED"/>
    <property type="match status" value="1"/>
</dbReference>
<dbReference type="EMBL" id="WRXO01000011">
    <property type="protein sequence ID" value="MVT44566.1"/>
    <property type="molecule type" value="Genomic_DNA"/>
</dbReference>
<dbReference type="SUPFAM" id="SSF54593">
    <property type="entry name" value="Glyoxalase/Bleomycin resistance protein/Dihydroxybiphenyl dioxygenase"/>
    <property type="match status" value="1"/>
</dbReference>
<dbReference type="CDD" id="cd07247">
    <property type="entry name" value="SgaA_N_like"/>
    <property type="match status" value="1"/>
</dbReference>
<dbReference type="PANTHER" id="PTHR33993:SF2">
    <property type="entry name" value="VOC DOMAIN-CONTAINING PROTEIN"/>
    <property type="match status" value="1"/>
</dbReference>
<evidence type="ECO:0000313" key="3">
    <source>
        <dbReference type="Proteomes" id="UP000468388"/>
    </source>
</evidence>
<dbReference type="InterPro" id="IPR052164">
    <property type="entry name" value="Anthracycline_SecMetBiosynth"/>
</dbReference>
<sequence length="124" mass="13496">MATFVHFDISAENLERAKSFYETLFGWKIKSMPGFPDYYEIETAGLDGGAGLGGGISKRADAELKQIIDFVGVASIDETIGQLSRLGGKVIRAKQVVPGYGYLAVCADTEENLIGLFQEDKNVR</sequence>
<dbReference type="OrthoDB" id="9804235at2"/>
<organism evidence="2 3">
    <name type="scientific">Chitinophaga oryziterrae</name>
    <dbReference type="NCBI Taxonomy" id="1031224"/>
    <lineage>
        <taxon>Bacteria</taxon>
        <taxon>Pseudomonadati</taxon>
        <taxon>Bacteroidota</taxon>
        <taxon>Chitinophagia</taxon>
        <taxon>Chitinophagales</taxon>
        <taxon>Chitinophagaceae</taxon>
        <taxon>Chitinophaga</taxon>
    </lineage>
</organism>
<reference evidence="2 3" key="1">
    <citation type="submission" date="2019-12" db="EMBL/GenBank/DDBJ databases">
        <title>The draft genomic sequence of strain Chitinophaga oryziterrae JCM 16595.</title>
        <authorList>
            <person name="Zhang X."/>
        </authorList>
    </citation>
    <scope>NUCLEOTIDE SEQUENCE [LARGE SCALE GENOMIC DNA]</scope>
    <source>
        <strain evidence="2 3">JCM 16595</strain>
    </source>
</reference>
<dbReference type="Pfam" id="PF22677">
    <property type="entry name" value="Ble-like_N"/>
    <property type="match status" value="1"/>
</dbReference>
<dbReference type="RefSeq" id="WP_157303354.1">
    <property type="nucleotide sequence ID" value="NZ_BAAAZB010000036.1"/>
</dbReference>
<accession>A0A6N8JJL0</accession>
<dbReference type="InterPro" id="IPR037523">
    <property type="entry name" value="VOC_core"/>
</dbReference>
<keyword evidence="3" id="KW-1185">Reference proteome</keyword>
<feature type="domain" description="VOC" evidence="1">
    <location>
        <begin position="3"/>
        <end position="119"/>
    </location>
</feature>
<dbReference type="PROSITE" id="PS51819">
    <property type="entry name" value="VOC"/>
    <property type="match status" value="1"/>
</dbReference>